<gene>
    <name evidence="1" type="ORF">J2Z40_003051</name>
</gene>
<dbReference type="Pfam" id="PF06089">
    <property type="entry name" value="Asparaginase_II"/>
    <property type="match status" value="1"/>
</dbReference>
<comment type="caution">
    <text evidence="1">The sequence shown here is derived from an EMBL/GenBank/DDBJ whole genome shotgun (WGS) entry which is preliminary data.</text>
</comment>
<sequence length="349" mass="38912">MEKPIKVYRGEYLESTHNIHVAVVNVNGELLYSYGDPNRFTFPRSSMKPFQAVAVVETGAAEAYDFEAKDLSLICASHNGEPFHRNRVANILERIQLNESALQCGTHIPRDIDSYNEHIRNGGELTSVFSNCSGKHSGMLTAVVHMNEEVNTYREISHPHQQRILDVIEYICDFPKDKIKISVDGCGVPVHQLPLKNTAVGFARLANPQSWESTDRARHLERIRQAMTKHPEMVGGTNRFDTDLMKVFNGRLVAKAGAEGVQCIGDVETGLGIAIKVEDGNGRATSVASMEVLKQLGICDEKKYKELYQYANAPVLNARKDRIGRIEAGFQLKEVSRASDIISSSEQRK</sequence>
<evidence type="ECO:0000313" key="1">
    <source>
        <dbReference type="EMBL" id="MBP2242477.1"/>
    </source>
</evidence>
<proteinExistence type="predicted"/>
<dbReference type="RefSeq" id="WP_066397156.1">
    <property type="nucleotide sequence ID" value="NZ_JAGIKZ010000021.1"/>
</dbReference>
<name>A0ABS4RKZ1_9BACI</name>
<organism evidence="1 2">
    <name type="scientific">Cytobacillus eiseniae</name>
    <dbReference type="NCBI Taxonomy" id="762947"/>
    <lineage>
        <taxon>Bacteria</taxon>
        <taxon>Bacillati</taxon>
        <taxon>Bacillota</taxon>
        <taxon>Bacilli</taxon>
        <taxon>Bacillales</taxon>
        <taxon>Bacillaceae</taxon>
        <taxon>Cytobacillus</taxon>
    </lineage>
</organism>
<protein>
    <submittedName>
        <fullName evidence="1">L-asparaginase II</fullName>
    </submittedName>
</protein>
<dbReference type="EMBL" id="JAGIKZ010000021">
    <property type="protein sequence ID" value="MBP2242477.1"/>
    <property type="molecule type" value="Genomic_DNA"/>
</dbReference>
<reference evidence="1 2" key="1">
    <citation type="submission" date="2021-03" db="EMBL/GenBank/DDBJ databases">
        <title>Genomic Encyclopedia of Type Strains, Phase IV (KMG-IV): sequencing the most valuable type-strain genomes for metagenomic binning, comparative biology and taxonomic classification.</title>
        <authorList>
            <person name="Goeker M."/>
        </authorList>
    </citation>
    <scope>NUCLEOTIDE SEQUENCE [LARGE SCALE GENOMIC DNA]</scope>
    <source>
        <strain evidence="1 2">DSM 26675</strain>
    </source>
</reference>
<dbReference type="Proteomes" id="UP001519293">
    <property type="component" value="Unassembled WGS sequence"/>
</dbReference>
<dbReference type="InterPro" id="IPR010349">
    <property type="entry name" value="Asparaginase_II"/>
</dbReference>
<accession>A0ABS4RKZ1</accession>
<evidence type="ECO:0000313" key="2">
    <source>
        <dbReference type="Proteomes" id="UP001519293"/>
    </source>
</evidence>
<dbReference type="PANTHER" id="PTHR42110">
    <property type="entry name" value="L-ASPARAGINASE, PUTATIVE (AFU_ORTHOLOGUE AFUA_3G11890)-RELATED"/>
    <property type="match status" value="1"/>
</dbReference>
<dbReference type="PANTHER" id="PTHR42110:SF1">
    <property type="entry name" value="L-ASPARAGINASE, PUTATIVE (AFU_ORTHOLOGUE AFUA_3G11890)-RELATED"/>
    <property type="match status" value="1"/>
</dbReference>
<keyword evidence="2" id="KW-1185">Reference proteome</keyword>